<dbReference type="OrthoDB" id="6021951at2759"/>
<dbReference type="Proteomes" id="UP000663877">
    <property type="component" value="Unassembled WGS sequence"/>
</dbReference>
<evidence type="ECO:0000256" key="1">
    <source>
        <dbReference type="ARBA" id="ARBA00022737"/>
    </source>
</evidence>
<dbReference type="PANTHER" id="PTHR14191">
    <property type="entry name" value="PDZ DOMAIN CONTAINING PROTEIN"/>
    <property type="match status" value="1"/>
</dbReference>
<proteinExistence type="predicted"/>
<sequence length="151" mass="17288">KKYEELHSTNRYSSNANVNKTASSSILTERDKIYDQIPRSYERTQETRHTMAPIGNSEPIIHTYRLKRSNSYDGLGIMISADSDTRVNHFIREVEPNSPGYLAGLRKNDRIISINDVNVENVDFSNVLMLIKQGLDNDNLQISVIHTSEYN</sequence>
<feature type="non-terminal residue" evidence="5">
    <location>
        <position position="151"/>
    </location>
</feature>
<accession>A0A816GCJ4</accession>
<dbReference type="PANTHER" id="PTHR14191:SF3">
    <property type="entry name" value="NA(+)_H(+) EXCHANGE REGULATORY COFACTOR-LIKE PROTEIN NRFL-1"/>
    <property type="match status" value="1"/>
</dbReference>
<evidence type="ECO:0000259" key="3">
    <source>
        <dbReference type="PROSITE" id="PS50106"/>
    </source>
</evidence>
<feature type="compositionally biased region" description="Polar residues" evidence="2">
    <location>
        <begin position="9"/>
        <end position="24"/>
    </location>
</feature>
<dbReference type="GO" id="GO:0043495">
    <property type="term" value="F:protein-membrane adaptor activity"/>
    <property type="evidence" value="ECO:0007669"/>
    <property type="project" value="TreeGrafter"/>
</dbReference>
<dbReference type="AlphaFoldDB" id="A0A816GCJ4"/>
<dbReference type="Gene3D" id="2.30.42.10">
    <property type="match status" value="1"/>
</dbReference>
<dbReference type="GO" id="GO:0072659">
    <property type="term" value="P:protein localization to plasma membrane"/>
    <property type="evidence" value="ECO:0007669"/>
    <property type="project" value="TreeGrafter"/>
</dbReference>
<feature type="region of interest" description="Disordered" evidence="2">
    <location>
        <begin position="1"/>
        <end position="24"/>
    </location>
</feature>
<organism evidence="5 6">
    <name type="scientific">Adineta steineri</name>
    <dbReference type="NCBI Taxonomy" id="433720"/>
    <lineage>
        <taxon>Eukaryota</taxon>
        <taxon>Metazoa</taxon>
        <taxon>Spiralia</taxon>
        <taxon>Gnathifera</taxon>
        <taxon>Rotifera</taxon>
        <taxon>Eurotatoria</taxon>
        <taxon>Bdelloidea</taxon>
        <taxon>Adinetida</taxon>
        <taxon>Adinetidae</taxon>
        <taxon>Adineta</taxon>
    </lineage>
</organism>
<dbReference type="SUPFAM" id="SSF50156">
    <property type="entry name" value="PDZ domain-like"/>
    <property type="match status" value="1"/>
</dbReference>
<protein>
    <recommendedName>
        <fullName evidence="3">PDZ domain-containing protein</fullName>
    </recommendedName>
</protein>
<evidence type="ECO:0000313" key="4">
    <source>
        <dbReference type="EMBL" id="CAF1580207.1"/>
    </source>
</evidence>
<gene>
    <name evidence="4" type="ORF">BJG266_LOCUS48617</name>
    <name evidence="5" type="ORF">QVE165_LOCUS65693</name>
</gene>
<dbReference type="Proteomes" id="UP000663832">
    <property type="component" value="Unassembled WGS sequence"/>
</dbReference>
<dbReference type="GO" id="GO:0016324">
    <property type="term" value="C:apical plasma membrane"/>
    <property type="evidence" value="ECO:0007669"/>
    <property type="project" value="TreeGrafter"/>
</dbReference>
<evidence type="ECO:0000256" key="2">
    <source>
        <dbReference type="SAM" id="MobiDB-lite"/>
    </source>
</evidence>
<keyword evidence="1" id="KW-0677">Repeat</keyword>
<keyword evidence="6" id="KW-1185">Reference proteome</keyword>
<dbReference type="InterPro" id="IPR036034">
    <property type="entry name" value="PDZ_sf"/>
</dbReference>
<dbReference type="EMBL" id="CAJNOM010007026">
    <property type="protein sequence ID" value="CAF1673420.1"/>
    <property type="molecule type" value="Genomic_DNA"/>
</dbReference>
<comment type="caution">
    <text evidence="5">The sequence shown here is derived from an EMBL/GenBank/DDBJ whole genome shotgun (WGS) entry which is preliminary data.</text>
</comment>
<dbReference type="PROSITE" id="PS50106">
    <property type="entry name" value="PDZ"/>
    <property type="match status" value="1"/>
</dbReference>
<dbReference type="SMART" id="SM00228">
    <property type="entry name" value="PDZ"/>
    <property type="match status" value="1"/>
</dbReference>
<dbReference type="Pfam" id="PF00595">
    <property type="entry name" value="PDZ"/>
    <property type="match status" value="1"/>
</dbReference>
<reference evidence="5" key="1">
    <citation type="submission" date="2021-02" db="EMBL/GenBank/DDBJ databases">
        <authorList>
            <person name="Nowell W R."/>
        </authorList>
    </citation>
    <scope>NUCLEOTIDE SEQUENCE</scope>
</reference>
<dbReference type="EMBL" id="CAJNOI010006600">
    <property type="protein sequence ID" value="CAF1580207.1"/>
    <property type="molecule type" value="Genomic_DNA"/>
</dbReference>
<dbReference type="InterPro" id="IPR051067">
    <property type="entry name" value="NHER"/>
</dbReference>
<evidence type="ECO:0000313" key="5">
    <source>
        <dbReference type="EMBL" id="CAF1673420.1"/>
    </source>
</evidence>
<feature type="domain" description="PDZ" evidence="3">
    <location>
        <begin position="63"/>
        <end position="146"/>
    </location>
</feature>
<dbReference type="InterPro" id="IPR001478">
    <property type="entry name" value="PDZ"/>
</dbReference>
<evidence type="ECO:0000313" key="6">
    <source>
        <dbReference type="Proteomes" id="UP000663832"/>
    </source>
</evidence>
<name>A0A816GCJ4_9BILA</name>